<organism evidence="6 7">
    <name type="scientific">Brenthis ino</name>
    <name type="common">lesser marbled fritillary</name>
    <dbReference type="NCBI Taxonomy" id="405034"/>
    <lineage>
        <taxon>Eukaryota</taxon>
        <taxon>Metazoa</taxon>
        <taxon>Ecdysozoa</taxon>
        <taxon>Arthropoda</taxon>
        <taxon>Hexapoda</taxon>
        <taxon>Insecta</taxon>
        <taxon>Pterygota</taxon>
        <taxon>Neoptera</taxon>
        <taxon>Endopterygota</taxon>
        <taxon>Lepidoptera</taxon>
        <taxon>Glossata</taxon>
        <taxon>Ditrysia</taxon>
        <taxon>Papilionoidea</taxon>
        <taxon>Nymphalidae</taxon>
        <taxon>Heliconiinae</taxon>
        <taxon>Argynnini</taxon>
        <taxon>Brenthis</taxon>
    </lineage>
</organism>
<evidence type="ECO:0000313" key="7">
    <source>
        <dbReference type="Proteomes" id="UP000838878"/>
    </source>
</evidence>
<evidence type="ECO:0000313" key="6">
    <source>
        <dbReference type="EMBL" id="CAH0719244.1"/>
    </source>
</evidence>
<keyword evidence="7" id="KW-1185">Reference proteome</keyword>
<reference evidence="6" key="1">
    <citation type="submission" date="2021-12" db="EMBL/GenBank/DDBJ databases">
        <authorList>
            <person name="Martin H S."/>
        </authorList>
    </citation>
    <scope>NUCLEOTIDE SEQUENCE</scope>
</reference>
<keyword evidence="3" id="KW-0863">Zinc-finger</keyword>
<dbReference type="InterPro" id="IPR012337">
    <property type="entry name" value="RNaseH-like_sf"/>
</dbReference>
<comment type="subcellular location">
    <subcellularLocation>
        <location evidence="1">Nucleus</location>
    </subcellularLocation>
</comment>
<feature type="non-terminal residue" evidence="6">
    <location>
        <position position="333"/>
    </location>
</feature>
<dbReference type="AlphaFoldDB" id="A0A8J9Y555"/>
<sequence>MLNLAVQQVLGSSYLNDLISKVKAIISYFKRSNLAWTKLKKKQEQANKVAKRPIQDVVTGWNSTLYMLNRIVELKDEIKCALSNLDTGAHILHYQCWAHKVNLIGDVYINEFKELNMFTANVKKQNPNVKDILLTTQCCFPSLAKAALQSIWSPTSSVDAERFFSKYNVVVTDQRTALKESNDFDFPSLKWLQKNVVVFQAVVHKIISCTSVLILKKNLTVLEHGYMLLEEIYCHYTWSKRLAHNAIPTLHLPGFFVKRQPMAEVTNLAIASTSSANLKNTTAESSILASQLSFTLPCHNIFMLGMAQSPHHESCSLLLLLRIIPVKSKTGFY</sequence>
<dbReference type="OrthoDB" id="1607513at2759"/>
<protein>
    <recommendedName>
        <fullName evidence="8">HAT C-terminal dimerisation domain-containing protein</fullName>
    </recommendedName>
</protein>
<evidence type="ECO:0000256" key="1">
    <source>
        <dbReference type="ARBA" id="ARBA00004123"/>
    </source>
</evidence>
<proteinExistence type="predicted"/>
<evidence type="ECO:0000256" key="4">
    <source>
        <dbReference type="ARBA" id="ARBA00022833"/>
    </source>
</evidence>
<dbReference type="Proteomes" id="UP000838878">
    <property type="component" value="Chromosome 13"/>
</dbReference>
<accession>A0A8J9Y555</accession>
<keyword evidence="5" id="KW-0539">Nucleus</keyword>
<keyword evidence="2" id="KW-0479">Metal-binding</keyword>
<dbReference type="EMBL" id="OV170233">
    <property type="protein sequence ID" value="CAH0719244.1"/>
    <property type="molecule type" value="Genomic_DNA"/>
</dbReference>
<dbReference type="PANTHER" id="PTHR46481">
    <property type="entry name" value="ZINC FINGER BED DOMAIN-CONTAINING PROTEIN 4"/>
    <property type="match status" value="1"/>
</dbReference>
<gene>
    <name evidence="6" type="ORF">BINO364_LOCUS5613</name>
</gene>
<evidence type="ECO:0000256" key="2">
    <source>
        <dbReference type="ARBA" id="ARBA00022723"/>
    </source>
</evidence>
<evidence type="ECO:0000256" key="5">
    <source>
        <dbReference type="ARBA" id="ARBA00023242"/>
    </source>
</evidence>
<dbReference type="GO" id="GO:0008270">
    <property type="term" value="F:zinc ion binding"/>
    <property type="evidence" value="ECO:0007669"/>
    <property type="project" value="UniProtKB-KW"/>
</dbReference>
<dbReference type="InterPro" id="IPR052035">
    <property type="entry name" value="ZnF_BED_domain_contain"/>
</dbReference>
<dbReference type="GO" id="GO:0005634">
    <property type="term" value="C:nucleus"/>
    <property type="evidence" value="ECO:0007669"/>
    <property type="project" value="UniProtKB-SubCell"/>
</dbReference>
<evidence type="ECO:0000256" key="3">
    <source>
        <dbReference type="ARBA" id="ARBA00022771"/>
    </source>
</evidence>
<evidence type="ECO:0008006" key="8">
    <source>
        <dbReference type="Google" id="ProtNLM"/>
    </source>
</evidence>
<dbReference type="PANTHER" id="PTHR46481:SF10">
    <property type="entry name" value="ZINC FINGER BED DOMAIN-CONTAINING PROTEIN 39"/>
    <property type="match status" value="1"/>
</dbReference>
<name>A0A8J9Y555_9NEOP</name>
<dbReference type="SUPFAM" id="SSF53098">
    <property type="entry name" value="Ribonuclease H-like"/>
    <property type="match status" value="1"/>
</dbReference>
<keyword evidence="4" id="KW-0862">Zinc</keyword>